<protein>
    <submittedName>
        <fullName evidence="1">Uncharacterized protein</fullName>
    </submittedName>
</protein>
<accession>A0A2P5A540</accession>
<dbReference type="Proteomes" id="UP000237105">
    <property type="component" value="Unassembled WGS sequence"/>
</dbReference>
<proteinExistence type="predicted"/>
<evidence type="ECO:0000313" key="1">
    <source>
        <dbReference type="EMBL" id="PON31650.1"/>
    </source>
</evidence>
<keyword evidence="2" id="KW-1185">Reference proteome</keyword>
<reference evidence="2" key="1">
    <citation type="submission" date="2016-06" db="EMBL/GenBank/DDBJ databases">
        <title>Parallel loss of symbiosis genes in relatives of nitrogen-fixing non-legume Parasponia.</title>
        <authorList>
            <person name="Van Velzen R."/>
            <person name="Holmer R."/>
            <person name="Bu F."/>
            <person name="Rutten L."/>
            <person name="Van Zeijl A."/>
            <person name="Liu W."/>
            <person name="Santuari L."/>
            <person name="Cao Q."/>
            <person name="Sharma T."/>
            <person name="Shen D."/>
            <person name="Roswanjaya Y."/>
            <person name="Wardhani T."/>
            <person name="Kalhor M.S."/>
            <person name="Jansen J."/>
            <person name="Van den Hoogen J."/>
            <person name="Gungor B."/>
            <person name="Hartog M."/>
            <person name="Hontelez J."/>
            <person name="Verver J."/>
            <person name="Yang W.-C."/>
            <person name="Schijlen E."/>
            <person name="Repin R."/>
            <person name="Schilthuizen M."/>
            <person name="Schranz E."/>
            <person name="Heidstra R."/>
            <person name="Miyata K."/>
            <person name="Fedorova E."/>
            <person name="Kohlen W."/>
            <person name="Bisseling T."/>
            <person name="Smit S."/>
            <person name="Geurts R."/>
        </authorList>
    </citation>
    <scope>NUCLEOTIDE SEQUENCE [LARGE SCALE GENOMIC DNA]</scope>
    <source>
        <strain evidence="2">cv. WU1-14</strain>
    </source>
</reference>
<dbReference type="AlphaFoldDB" id="A0A2P5A540"/>
<organism evidence="1 2">
    <name type="scientific">Parasponia andersonii</name>
    <name type="common">Sponia andersonii</name>
    <dbReference type="NCBI Taxonomy" id="3476"/>
    <lineage>
        <taxon>Eukaryota</taxon>
        <taxon>Viridiplantae</taxon>
        <taxon>Streptophyta</taxon>
        <taxon>Embryophyta</taxon>
        <taxon>Tracheophyta</taxon>
        <taxon>Spermatophyta</taxon>
        <taxon>Magnoliopsida</taxon>
        <taxon>eudicotyledons</taxon>
        <taxon>Gunneridae</taxon>
        <taxon>Pentapetalae</taxon>
        <taxon>rosids</taxon>
        <taxon>fabids</taxon>
        <taxon>Rosales</taxon>
        <taxon>Cannabaceae</taxon>
        <taxon>Parasponia</taxon>
    </lineage>
</organism>
<feature type="non-terminal residue" evidence="1">
    <location>
        <position position="1"/>
    </location>
</feature>
<comment type="caution">
    <text evidence="1">The sequence shown here is derived from an EMBL/GenBank/DDBJ whole genome shotgun (WGS) entry which is preliminary data.</text>
</comment>
<sequence length="149" mass="16776">TSTDRICKCSSFCVIQVLDVKLNGVEAFRQAVESISGVKLLSKSLLRTSTVKSTFNTFSTTTTSFSLSARSLIMSLLGFGHPFIVDKIESHETESLIVDLNVDGPWFTFSLIEWWNVEVLEDASKEETIRKKESLILYGIHHLMNNEIK</sequence>
<evidence type="ECO:0000313" key="2">
    <source>
        <dbReference type="Proteomes" id="UP000237105"/>
    </source>
</evidence>
<dbReference type="EMBL" id="JXTB01000965">
    <property type="protein sequence ID" value="PON31650.1"/>
    <property type="molecule type" value="Genomic_DNA"/>
</dbReference>
<name>A0A2P5A540_PARAD</name>
<gene>
    <name evidence="1" type="ORF">PanWU01x14_368220</name>
</gene>